<reference evidence="1 2" key="1">
    <citation type="submission" date="2019-04" db="EMBL/GenBank/DDBJ databases">
        <title>Complete genome sequence of Agrobacterium tumefaciens CFBP5877.</title>
        <authorList>
            <person name="Huang Y.-Y."/>
            <person name="Chiang H.-Y."/>
            <person name="Chou L."/>
            <person name="Lai E.-M."/>
            <person name="Kuo C.-H."/>
        </authorList>
    </citation>
    <scope>NUCLEOTIDE SEQUENCE [LARGE SCALE GENOMIC DNA]</scope>
    <source>
        <strain evidence="1 2">CFBP5877</strain>
    </source>
</reference>
<proteinExistence type="predicted"/>
<evidence type="ECO:0000313" key="2">
    <source>
        <dbReference type="Proteomes" id="UP000298579"/>
    </source>
</evidence>
<sequence>MTPETILEHDGIQQPIIEWALDYGITTGIIIGRLERGLSIADAITTPMKTGHQRQRLPIFSKEQVNAKPEAVAEKHTANGETKTTAEWAAYIGVSKSTLSKWLKKLTIEQAIAHGEKTKTSRPNALHTYDGQSKTLTEWAADIGIETSALYNRLRTMTLAEALTASFPKGRVAKLYTINGESKTFAEWCAAHGRVKSTVANLMKRRGLTLEEALNSHHFRQRKQPPGVSDDFPAYLGTGARSALENKPKIAFQKEAAE</sequence>
<accession>A0AAE6BBS5</accession>
<protein>
    <submittedName>
        <fullName evidence="1">Uncharacterized protein</fullName>
    </submittedName>
</protein>
<gene>
    <name evidence="1" type="ORF">CFBP5877_07755</name>
</gene>
<dbReference type="EMBL" id="CP039897">
    <property type="protein sequence ID" value="QCL78975.1"/>
    <property type="molecule type" value="Genomic_DNA"/>
</dbReference>
<dbReference type="RefSeq" id="WP_080824883.1">
    <property type="nucleotide sequence ID" value="NZ_CP039888.1"/>
</dbReference>
<organism evidence="1 2">
    <name type="scientific">Agrobacterium tumefaciens</name>
    <dbReference type="NCBI Taxonomy" id="358"/>
    <lineage>
        <taxon>Bacteria</taxon>
        <taxon>Pseudomonadati</taxon>
        <taxon>Pseudomonadota</taxon>
        <taxon>Alphaproteobacteria</taxon>
        <taxon>Hyphomicrobiales</taxon>
        <taxon>Rhizobiaceae</taxon>
        <taxon>Rhizobium/Agrobacterium group</taxon>
        <taxon>Agrobacterium</taxon>
        <taxon>Agrobacterium tumefaciens complex</taxon>
    </lineage>
</organism>
<evidence type="ECO:0000313" key="1">
    <source>
        <dbReference type="EMBL" id="QCL78975.1"/>
    </source>
</evidence>
<name>A0AAE6BBS5_AGRTU</name>
<dbReference type="AlphaFoldDB" id="A0AAE6BBS5"/>
<dbReference type="Proteomes" id="UP000298579">
    <property type="component" value="Chromosome circular"/>
</dbReference>